<evidence type="ECO:0000313" key="4">
    <source>
        <dbReference type="EMBL" id="KKF93645.1"/>
    </source>
</evidence>
<dbReference type="Gene3D" id="3.40.50.880">
    <property type="match status" value="1"/>
</dbReference>
<feature type="transmembrane region" description="Helical" evidence="2">
    <location>
        <begin position="127"/>
        <end position="148"/>
    </location>
</feature>
<dbReference type="PANTHER" id="PTHR43130">
    <property type="entry name" value="ARAC-FAMILY TRANSCRIPTIONAL REGULATOR"/>
    <property type="match status" value="1"/>
</dbReference>
<organism evidence="4 5">
    <name type="scientific">Ceratocystis fimbriata f. sp. platani</name>
    <dbReference type="NCBI Taxonomy" id="88771"/>
    <lineage>
        <taxon>Eukaryota</taxon>
        <taxon>Fungi</taxon>
        <taxon>Dikarya</taxon>
        <taxon>Ascomycota</taxon>
        <taxon>Pezizomycotina</taxon>
        <taxon>Sordariomycetes</taxon>
        <taxon>Hypocreomycetidae</taxon>
        <taxon>Microascales</taxon>
        <taxon>Ceratocystidaceae</taxon>
        <taxon>Ceratocystis</taxon>
    </lineage>
</organism>
<keyword evidence="5" id="KW-1185">Reference proteome</keyword>
<feature type="domain" description="DJ-1/PfpI" evidence="3">
    <location>
        <begin position="16"/>
        <end position="180"/>
    </location>
</feature>
<evidence type="ECO:0000256" key="1">
    <source>
        <dbReference type="SAM" id="MobiDB-lite"/>
    </source>
</evidence>
<dbReference type="PANTHER" id="PTHR43130:SF3">
    <property type="entry name" value="HTH-TYPE TRANSCRIPTIONAL REGULATOR RV1931C"/>
    <property type="match status" value="1"/>
</dbReference>
<evidence type="ECO:0000259" key="3">
    <source>
        <dbReference type="Pfam" id="PF01965"/>
    </source>
</evidence>
<reference evidence="4 5" key="1">
    <citation type="submission" date="2015-04" db="EMBL/GenBank/DDBJ databases">
        <title>Genome sequence of Ceratocystis platani, a major pathogen of plane trees.</title>
        <authorList>
            <person name="Belbahri L."/>
        </authorList>
    </citation>
    <scope>NUCLEOTIDE SEQUENCE [LARGE SCALE GENOMIC DNA]</scope>
    <source>
        <strain evidence="4 5">CFO</strain>
    </source>
</reference>
<evidence type="ECO:0000256" key="2">
    <source>
        <dbReference type="SAM" id="Phobius"/>
    </source>
</evidence>
<comment type="caution">
    <text evidence="4">The sequence shown here is derived from an EMBL/GenBank/DDBJ whole genome shotgun (WGS) entry which is preliminary data.</text>
</comment>
<dbReference type="Proteomes" id="UP000034841">
    <property type="component" value="Unassembled WGS sequence"/>
</dbReference>
<dbReference type="AlphaFoldDB" id="A0A0F8B1T8"/>
<feature type="region of interest" description="Disordered" evidence="1">
    <location>
        <begin position="200"/>
        <end position="227"/>
    </location>
</feature>
<evidence type="ECO:0000313" key="5">
    <source>
        <dbReference type="Proteomes" id="UP000034841"/>
    </source>
</evidence>
<proteinExistence type="predicted"/>
<sequence length="291" mass="31734">MSAHKSSAVADEPIEILFALQSGFDLLDFSGAYEVFTEALHDQDDPDSKAFECTIVSAEPQAVSKQGAHVSAQINYKEAYQRLADFDVLVVVGGEVDNVLMAKSEPMPLLRAYAELQKQDTSRERTVLAICTGAMFLAAQGLLSGLAATMHPDHMTKFEHLCSYAAVCNNVERTEVMDDERYVVNNLRFDIGDEDENPYIRRKSDAGRRGSHGRKGSMSFKGSNSRRESIVRRAAMRLGGLRVITTGGMSAGVDASLYLVSALVDESAAETTAKAISWNWQKGVVVDGLDV</sequence>
<name>A0A0F8B1T8_CERFI</name>
<dbReference type="InterPro" id="IPR002818">
    <property type="entry name" value="DJ-1/PfpI"/>
</dbReference>
<dbReference type="SUPFAM" id="SSF52317">
    <property type="entry name" value="Class I glutamine amidotransferase-like"/>
    <property type="match status" value="1"/>
</dbReference>
<dbReference type="EMBL" id="LBBL01000220">
    <property type="protein sequence ID" value="KKF93645.1"/>
    <property type="molecule type" value="Genomic_DNA"/>
</dbReference>
<keyword evidence="2" id="KW-1133">Transmembrane helix</keyword>
<keyword evidence="2" id="KW-0472">Membrane</keyword>
<dbReference type="OrthoDB" id="543156at2759"/>
<dbReference type="InterPro" id="IPR052158">
    <property type="entry name" value="INH-QAR"/>
</dbReference>
<gene>
    <name evidence="4" type="ORF">CFO_g3999</name>
</gene>
<accession>A0A0F8B1T8</accession>
<dbReference type="Pfam" id="PF01965">
    <property type="entry name" value="DJ-1_PfpI"/>
    <property type="match status" value="1"/>
</dbReference>
<protein>
    <recommendedName>
        <fullName evidence="3">DJ-1/PfpI domain-containing protein</fullName>
    </recommendedName>
</protein>
<keyword evidence="2" id="KW-0812">Transmembrane</keyword>
<dbReference type="InterPro" id="IPR029062">
    <property type="entry name" value="Class_I_gatase-like"/>
</dbReference>